<keyword evidence="1" id="KW-1133">Transmembrane helix</keyword>
<organism evidence="2 3">
    <name type="scientific">Brachionus plicatilis</name>
    <name type="common">Marine rotifer</name>
    <name type="synonym">Brachionus muelleri</name>
    <dbReference type="NCBI Taxonomy" id="10195"/>
    <lineage>
        <taxon>Eukaryota</taxon>
        <taxon>Metazoa</taxon>
        <taxon>Spiralia</taxon>
        <taxon>Gnathifera</taxon>
        <taxon>Rotifera</taxon>
        <taxon>Eurotatoria</taxon>
        <taxon>Monogononta</taxon>
        <taxon>Pseudotrocha</taxon>
        <taxon>Ploima</taxon>
        <taxon>Brachionidae</taxon>
        <taxon>Brachionus</taxon>
    </lineage>
</organism>
<dbReference type="Proteomes" id="UP000276133">
    <property type="component" value="Unassembled WGS sequence"/>
</dbReference>
<gene>
    <name evidence="2" type="ORF">BpHYR1_038489</name>
</gene>
<evidence type="ECO:0000313" key="3">
    <source>
        <dbReference type="Proteomes" id="UP000276133"/>
    </source>
</evidence>
<feature type="non-terminal residue" evidence="2">
    <location>
        <position position="1"/>
    </location>
</feature>
<reference evidence="2 3" key="1">
    <citation type="journal article" date="2018" name="Sci. Rep.">
        <title>Genomic signatures of local adaptation to the degree of environmental predictability in rotifers.</title>
        <authorList>
            <person name="Franch-Gras L."/>
            <person name="Hahn C."/>
            <person name="Garcia-Roger E.M."/>
            <person name="Carmona M.J."/>
            <person name="Serra M."/>
            <person name="Gomez A."/>
        </authorList>
    </citation>
    <scope>NUCLEOTIDE SEQUENCE [LARGE SCALE GENOMIC DNA]</scope>
    <source>
        <strain evidence="2">HYR1</strain>
    </source>
</reference>
<accession>A0A3M7PTC4</accession>
<keyword evidence="3" id="KW-1185">Reference proteome</keyword>
<dbReference type="EMBL" id="REGN01009124">
    <property type="protein sequence ID" value="RNA01908.1"/>
    <property type="molecule type" value="Genomic_DNA"/>
</dbReference>
<evidence type="ECO:0000313" key="2">
    <source>
        <dbReference type="EMBL" id="RNA01908.1"/>
    </source>
</evidence>
<keyword evidence="1" id="KW-0472">Membrane</keyword>
<evidence type="ECO:0000256" key="1">
    <source>
        <dbReference type="SAM" id="Phobius"/>
    </source>
</evidence>
<sequence length="76" mass="9232">LYGFQHRLIIKLCCFSYKILNNPESPLPLKTQLITKKNCVHHVRMKDLSALDTMQKKRSKIYKFYILFFYILIFLY</sequence>
<keyword evidence="1" id="KW-0812">Transmembrane</keyword>
<feature type="transmembrane region" description="Helical" evidence="1">
    <location>
        <begin position="60"/>
        <end position="75"/>
    </location>
</feature>
<protein>
    <submittedName>
        <fullName evidence="2">Uncharacterized protein</fullName>
    </submittedName>
</protein>
<name>A0A3M7PTC4_BRAPC</name>
<dbReference type="AlphaFoldDB" id="A0A3M7PTC4"/>
<proteinExistence type="predicted"/>
<comment type="caution">
    <text evidence="2">The sequence shown here is derived from an EMBL/GenBank/DDBJ whole genome shotgun (WGS) entry which is preliminary data.</text>
</comment>